<proteinExistence type="predicted"/>
<gene>
    <name evidence="2" type="ORF">GCM10011419_20790</name>
</gene>
<keyword evidence="3" id="KW-1185">Reference proteome</keyword>
<organism evidence="2 3">
    <name type="scientific">Vogesella fluminis</name>
    <dbReference type="NCBI Taxonomy" id="1069161"/>
    <lineage>
        <taxon>Bacteria</taxon>
        <taxon>Pseudomonadati</taxon>
        <taxon>Pseudomonadota</taxon>
        <taxon>Betaproteobacteria</taxon>
        <taxon>Neisseriales</taxon>
        <taxon>Chromobacteriaceae</taxon>
        <taxon>Vogesella</taxon>
    </lineage>
</organism>
<protein>
    <submittedName>
        <fullName evidence="2">Uncharacterized protein</fullName>
    </submittedName>
</protein>
<evidence type="ECO:0000313" key="2">
    <source>
        <dbReference type="EMBL" id="GHD78558.1"/>
    </source>
</evidence>
<comment type="caution">
    <text evidence="2">The sequence shown here is derived from an EMBL/GenBank/DDBJ whole genome shotgun (WGS) entry which is preliminary data.</text>
</comment>
<evidence type="ECO:0000313" key="3">
    <source>
        <dbReference type="Proteomes" id="UP000662678"/>
    </source>
</evidence>
<name>A0ABQ3HA73_9NEIS</name>
<evidence type="ECO:0000256" key="1">
    <source>
        <dbReference type="SAM" id="MobiDB-lite"/>
    </source>
</evidence>
<feature type="region of interest" description="Disordered" evidence="1">
    <location>
        <begin position="1"/>
        <end position="22"/>
    </location>
</feature>
<sequence>MHTRPTTLRAKGMGDHMGGRQHGMTIKQQCPAAIKTTCRNPHHTIPALCRGRPVFSGTVRLYGGNHAHSRD</sequence>
<reference evidence="3" key="1">
    <citation type="journal article" date="2019" name="Int. J. Syst. Evol. Microbiol.">
        <title>The Global Catalogue of Microorganisms (GCM) 10K type strain sequencing project: providing services to taxonomists for standard genome sequencing and annotation.</title>
        <authorList>
            <consortium name="The Broad Institute Genomics Platform"/>
            <consortium name="The Broad Institute Genome Sequencing Center for Infectious Disease"/>
            <person name="Wu L."/>
            <person name="Ma J."/>
        </authorList>
    </citation>
    <scope>NUCLEOTIDE SEQUENCE [LARGE SCALE GENOMIC DNA]</scope>
    <source>
        <strain evidence="3">KCTC 23713</strain>
    </source>
</reference>
<dbReference type="EMBL" id="BMYP01000025">
    <property type="protein sequence ID" value="GHD78558.1"/>
    <property type="molecule type" value="Genomic_DNA"/>
</dbReference>
<accession>A0ABQ3HA73</accession>
<dbReference type="Proteomes" id="UP000662678">
    <property type="component" value="Unassembled WGS sequence"/>
</dbReference>